<organism evidence="3 4">
    <name type="scientific">Exilibacterium tricleocarpae</name>
    <dbReference type="NCBI Taxonomy" id="2591008"/>
    <lineage>
        <taxon>Bacteria</taxon>
        <taxon>Pseudomonadati</taxon>
        <taxon>Pseudomonadota</taxon>
        <taxon>Gammaproteobacteria</taxon>
        <taxon>Cellvibrionales</taxon>
        <taxon>Cellvibrionaceae</taxon>
        <taxon>Exilibacterium</taxon>
    </lineage>
</organism>
<dbReference type="EMBL" id="VHSG01000028">
    <property type="protein sequence ID" value="TQV68254.1"/>
    <property type="molecule type" value="Genomic_DNA"/>
</dbReference>
<feature type="signal peptide" evidence="2">
    <location>
        <begin position="1"/>
        <end position="28"/>
    </location>
</feature>
<feature type="region of interest" description="Disordered" evidence="1">
    <location>
        <begin position="165"/>
        <end position="186"/>
    </location>
</feature>
<proteinExistence type="predicted"/>
<evidence type="ECO:0000313" key="3">
    <source>
        <dbReference type="EMBL" id="TQV68254.1"/>
    </source>
</evidence>
<evidence type="ECO:0000313" key="4">
    <source>
        <dbReference type="Proteomes" id="UP000319732"/>
    </source>
</evidence>
<evidence type="ECO:0000256" key="1">
    <source>
        <dbReference type="SAM" id="MobiDB-lite"/>
    </source>
</evidence>
<reference evidence="3 4" key="1">
    <citation type="submission" date="2019-06" db="EMBL/GenBank/DDBJ databases">
        <title>Whole genome sequence for Cellvibrionaceae sp. R142.</title>
        <authorList>
            <person name="Wang G."/>
        </authorList>
    </citation>
    <scope>NUCLEOTIDE SEQUENCE [LARGE SCALE GENOMIC DNA]</scope>
    <source>
        <strain evidence="3 4">R142</strain>
    </source>
</reference>
<name>A0A545STF5_9GAMM</name>
<dbReference type="AlphaFoldDB" id="A0A545STF5"/>
<dbReference type="RefSeq" id="WP_142929386.1">
    <property type="nucleotide sequence ID" value="NZ_ML660106.1"/>
</dbReference>
<keyword evidence="4" id="KW-1185">Reference proteome</keyword>
<sequence>MKKTTAKKNRMSMLLTGLLLAWSGLSMATDPFGEGDDVNCDSFMAPPTPVISGSRAIVGWHGASDCVIGDIDGLWRIPAIANRGYWEKVSMRFECDGTAGGSQQVTVNVGSVSAYWDDQDSGSSTKFFSPWAHTGSLRVSFDKSAYPARSCEDFEVSVKAYYQFGTPPDGEECEEESDECENEDDG</sequence>
<gene>
    <name evidence="3" type="ORF">FKG94_23440</name>
</gene>
<feature type="compositionally biased region" description="Acidic residues" evidence="1">
    <location>
        <begin position="169"/>
        <end position="186"/>
    </location>
</feature>
<comment type="caution">
    <text evidence="3">The sequence shown here is derived from an EMBL/GenBank/DDBJ whole genome shotgun (WGS) entry which is preliminary data.</text>
</comment>
<protein>
    <submittedName>
        <fullName evidence="3">Uncharacterized protein</fullName>
    </submittedName>
</protein>
<accession>A0A545STF5</accession>
<feature type="chain" id="PRO_5022010183" evidence="2">
    <location>
        <begin position="29"/>
        <end position="186"/>
    </location>
</feature>
<keyword evidence="2" id="KW-0732">Signal</keyword>
<dbReference type="Proteomes" id="UP000319732">
    <property type="component" value="Unassembled WGS sequence"/>
</dbReference>
<evidence type="ECO:0000256" key="2">
    <source>
        <dbReference type="SAM" id="SignalP"/>
    </source>
</evidence>